<keyword evidence="6" id="KW-1185">Reference proteome</keyword>
<feature type="domain" description="HTH araC/xylS-type" evidence="4">
    <location>
        <begin position="136"/>
        <end position="236"/>
    </location>
</feature>
<dbReference type="InterPro" id="IPR018060">
    <property type="entry name" value="HTH_AraC"/>
</dbReference>
<dbReference type="InterPro" id="IPR009057">
    <property type="entry name" value="Homeodomain-like_sf"/>
</dbReference>
<dbReference type="InterPro" id="IPR050204">
    <property type="entry name" value="AraC_XylS_family_regulators"/>
</dbReference>
<name>A0ABN2IMJ1_9ACTN</name>
<reference evidence="5 6" key="1">
    <citation type="journal article" date="2019" name="Int. J. Syst. Evol. Microbiol.">
        <title>The Global Catalogue of Microorganisms (GCM) 10K type strain sequencing project: providing services to taxonomists for standard genome sequencing and annotation.</title>
        <authorList>
            <consortium name="The Broad Institute Genomics Platform"/>
            <consortium name="The Broad Institute Genome Sequencing Center for Infectious Disease"/>
            <person name="Wu L."/>
            <person name="Ma J."/>
        </authorList>
    </citation>
    <scope>NUCLEOTIDE SEQUENCE [LARGE SCALE GENOMIC DNA]</scope>
    <source>
        <strain evidence="5 6">JCM 14718</strain>
    </source>
</reference>
<evidence type="ECO:0000256" key="1">
    <source>
        <dbReference type="ARBA" id="ARBA00023015"/>
    </source>
</evidence>
<keyword evidence="2" id="KW-0238">DNA-binding</keyword>
<dbReference type="EMBL" id="BAAANY010000032">
    <property type="protein sequence ID" value="GAA1708007.1"/>
    <property type="molecule type" value="Genomic_DNA"/>
</dbReference>
<accession>A0ABN2IMJ1</accession>
<proteinExistence type="predicted"/>
<sequence length="277" mass="31053">MICYRGYRLRGLPRRRLELPDGVVTVLLQFSGTVRTGSPSAEHGSLVAGLRRTAVLAEHGAHLEGVEIILYPLAAYTIFGLPMHELTDTVVRLTDLLGPRAQRWLDRLVCCPSWESRFALIDRLLVWRLRSGPPHRPEVGFAWRALHRSAGAAPVENLVSELGWSRRRLERWFDQQVGLPPKTLARVLRLQRALRLAESDISWAEVAATAGYHDQPHFDHVFKAMVGCSPSQFRLARRRGRHPRALDRIPHQVTSVEISGIDAFLQAAPAIGRQAAG</sequence>
<dbReference type="Pfam" id="PF12833">
    <property type="entry name" value="HTH_18"/>
    <property type="match status" value="1"/>
</dbReference>
<keyword evidence="1" id="KW-0805">Transcription regulation</keyword>
<gene>
    <name evidence="5" type="ORF">GCM10009765_66910</name>
</gene>
<dbReference type="SUPFAM" id="SSF46689">
    <property type="entry name" value="Homeodomain-like"/>
    <property type="match status" value="1"/>
</dbReference>
<keyword evidence="3" id="KW-0804">Transcription</keyword>
<evidence type="ECO:0000313" key="6">
    <source>
        <dbReference type="Proteomes" id="UP001500618"/>
    </source>
</evidence>
<dbReference type="PANTHER" id="PTHR46796:SF15">
    <property type="entry name" value="BLL1074 PROTEIN"/>
    <property type="match status" value="1"/>
</dbReference>
<dbReference type="SMART" id="SM00342">
    <property type="entry name" value="HTH_ARAC"/>
    <property type="match status" value="1"/>
</dbReference>
<comment type="caution">
    <text evidence="5">The sequence shown here is derived from an EMBL/GenBank/DDBJ whole genome shotgun (WGS) entry which is preliminary data.</text>
</comment>
<evidence type="ECO:0000256" key="2">
    <source>
        <dbReference type="ARBA" id="ARBA00023125"/>
    </source>
</evidence>
<dbReference type="Proteomes" id="UP001500618">
    <property type="component" value="Unassembled WGS sequence"/>
</dbReference>
<protein>
    <recommendedName>
        <fullName evidence="4">HTH araC/xylS-type domain-containing protein</fullName>
    </recommendedName>
</protein>
<dbReference type="Gene3D" id="1.10.10.60">
    <property type="entry name" value="Homeodomain-like"/>
    <property type="match status" value="1"/>
</dbReference>
<evidence type="ECO:0000259" key="4">
    <source>
        <dbReference type="PROSITE" id="PS01124"/>
    </source>
</evidence>
<evidence type="ECO:0000256" key="3">
    <source>
        <dbReference type="ARBA" id="ARBA00023163"/>
    </source>
</evidence>
<evidence type="ECO:0000313" key="5">
    <source>
        <dbReference type="EMBL" id="GAA1708007.1"/>
    </source>
</evidence>
<organism evidence="5 6">
    <name type="scientific">Fodinicola feengrottensis</name>
    <dbReference type="NCBI Taxonomy" id="435914"/>
    <lineage>
        <taxon>Bacteria</taxon>
        <taxon>Bacillati</taxon>
        <taxon>Actinomycetota</taxon>
        <taxon>Actinomycetes</taxon>
        <taxon>Mycobacteriales</taxon>
        <taxon>Fodinicola</taxon>
    </lineage>
</organism>
<dbReference type="PROSITE" id="PS01124">
    <property type="entry name" value="HTH_ARAC_FAMILY_2"/>
    <property type="match status" value="1"/>
</dbReference>
<dbReference type="PANTHER" id="PTHR46796">
    <property type="entry name" value="HTH-TYPE TRANSCRIPTIONAL ACTIVATOR RHAS-RELATED"/>
    <property type="match status" value="1"/>
</dbReference>